<evidence type="ECO:0000313" key="3">
    <source>
        <dbReference type="Proteomes" id="UP000799118"/>
    </source>
</evidence>
<feature type="region of interest" description="Disordered" evidence="1">
    <location>
        <begin position="138"/>
        <end position="179"/>
    </location>
</feature>
<feature type="compositionally biased region" description="Polar residues" evidence="1">
    <location>
        <begin position="1"/>
        <end position="24"/>
    </location>
</feature>
<dbReference type="Proteomes" id="UP000799118">
    <property type="component" value="Unassembled WGS sequence"/>
</dbReference>
<dbReference type="AlphaFoldDB" id="A0A6A4H1P2"/>
<accession>A0A6A4H1P2</accession>
<feature type="compositionally biased region" description="Low complexity" evidence="1">
    <location>
        <begin position="157"/>
        <end position="174"/>
    </location>
</feature>
<protein>
    <submittedName>
        <fullName evidence="2">Uncharacterized protein</fullName>
    </submittedName>
</protein>
<evidence type="ECO:0000313" key="2">
    <source>
        <dbReference type="EMBL" id="KAE9392159.1"/>
    </source>
</evidence>
<reference evidence="2" key="1">
    <citation type="journal article" date="2019" name="Environ. Microbiol.">
        <title>Fungal ecological strategies reflected in gene transcription - a case study of two litter decomposers.</title>
        <authorList>
            <person name="Barbi F."/>
            <person name="Kohler A."/>
            <person name="Barry K."/>
            <person name="Baskaran P."/>
            <person name="Daum C."/>
            <person name="Fauchery L."/>
            <person name="Ihrmark K."/>
            <person name="Kuo A."/>
            <person name="LaButti K."/>
            <person name="Lipzen A."/>
            <person name="Morin E."/>
            <person name="Grigoriev I.V."/>
            <person name="Henrissat B."/>
            <person name="Lindahl B."/>
            <person name="Martin F."/>
        </authorList>
    </citation>
    <scope>NUCLEOTIDE SEQUENCE</scope>
    <source>
        <strain evidence="2">JB14</strain>
    </source>
</reference>
<dbReference type="EMBL" id="ML769603">
    <property type="protein sequence ID" value="KAE9392159.1"/>
    <property type="molecule type" value="Genomic_DNA"/>
</dbReference>
<proteinExistence type="predicted"/>
<gene>
    <name evidence="2" type="ORF">BT96DRAFT_1000642</name>
</gene>
<sequence length="365" mass="40358">MPKVTTPQTPNLHSHVTPNPATKTAQRRANRDNIQQLLYDIRRTAGLAKSFRRPVLGNGEYAKSKPLVFTGDTDNVNSSDHPRFADLGRLYYPVLRSNQLSRLIWEPQWIPLRHLQASDKLLSLLLARELLRAIPRTGSKSKVKEGSSSLTSAATVSHSNTNPSSRSSNSVASSSRDRRSAMTTLVISDNDGDSDVEIVDVSNVLMRRATLSSLPADSSPAPKCKLLRDATSNAQRDRFIAEAMSSSPVSSDKDEVEQHLRTKAVAQTSVTLYVFTNTKSNLRPIDVKLGITPGSFISLGAYLEKQLVGLKSARSINRYIAVTGVWREIKWNTPFVVRDGSIIALKLSNVTLKDWHIHAPHIFNN</sequence>
<feature type="region of interest" description="Disordered" evidence="1">
    <location>
        <begin position="1"/>
        <end position="29"/>
    </location>
</feature>
<evidence type="ECO:0000256" key="1">
    <source>
        <dbReference type="SAM" id="MobiDB-lite"/>
    </source>
</evidence>
<organism evidence="2 3">
    <name type="scientific">Gymnopus androsaceus JB14</name>
    <dbReference type="NCBI Taxonomy" id="1447944"/>
    <lineage>
        <taxon>Eukaryota</taxon>
        <taxon>Fungi</taxon>
        <taxon>Dikarya</taxon>
        <taxon>Basidiomycota</taxon>
        <taxon>Agaricomycotina</taxon>
        <taxon>Agaricomycetes</taxon>
        <taxon>Agaricomycetidae</taxon>
        <taxon>Agaricales</taxon>
        <taxon>Marasmiineae</taxon>
        <taxon>Omphalotaceae</taxon>
        <taxon>Gymnopus</taxon>
    </lineage>
</organism>
<name>A0A6A4H1P2_9AGAR</name>
<keyword evidence="3" id="KW-1185">Reference proteome</keyword>